<feature type="binding site" evidence="4">
    <location>
        <position position="47"/>
    </location>
    <ligand>
        <name>(6R)-10-formyltetrahydrofolate</name>
        <dbReference type="ChEBI" id="CHEBI:195366"/>
    </ligand>
</feature>
<protein>
    <recommendedName>
        <fullName evidence="4">Phosphoribosylglycinamide formyltransferase</fullName>
        <ecNumber evidence="4">2.1.2.2</ecNumber>
    </recommendedName>
    <alternativeName>
        <fullName evidence="4">5'-phosphoribosylglycinamide transformylase</fullName>
    </alternativeName>
    <alternativeName>
        <fullName evidence="4">GAR transformylase</fullName>
        <shortName evidence="4">GART</shortName>
    </alternativeName>
</protein>
<keyword evidence="7" id="KW-1185">Reference proteome</keyword>
<dbReference type="PANTHER" id="PTHR43369:SF2">
    <property type="entry name" value="PHOSPHORIBOSYLGLYCINAMIDE FORMYLTRANSFERASE"/>
    <property type="match status" value="1"/>
</dbReference>
<dbReference type="KEGG" id="slac:SKTS_11190"/>
<comment type="function">
    <text evidence="4">Catalyzes the transfer of a formyl group from 10-formyltetrahydrofolate to 5-phospho-ribosyl-glycinamide (GAR), producing 5-phospho-ribosyl-N-formylglycinamide (FGAR) and tetrahydrofolate.</text>
</comment>
<evidence type="ECO:0000313" key="6">
    <source>
        <dbReference type="EMBL" id="BCB26233.1"/>
    </source>
</evidence>
<dbReference type="UniPathway" id="UPA00074">
    <property type="reaction ID" value="UER00126"/>
</dbReference>
<gene>
    <name evidence="4 6" type="primary">purN</name>
    <name evidence="6" type="ORF">SKTS_11190</name>
</gene>
<dbReference type="NCBIfam" id="TIGR00639">
    <property type="entry name" value="PurN"/>
    <property type="match status" value="1"/>
</dbReference>
<dbReference type="Gene3D" id="3.40.50.170">
    <property type="entry name" value="Formyl transferase, N-terminal domain"/>
    <property type="match status" value="1"/>
</dbReference>
<feature type="domain" description="Formyl transferase N-terminal" evidence="5">
    <location>
        <begin position="5"/>
        <end position="164"/>
    </location>
</feature>
<dbReference type="Proteomes" id="UP000502260">
    <property type="component" value="Chromosome"/>
</dbReference>
<keyword evidence="2 4" id="KW-0808">Transferase</keyword>
<evidence type="ECO:0000256" key="4">
    <source>
        <dbReference type="HAMAP-Rule" id="MF_01930"/>
    </source>
</evidence>
<feature type="site" description="Raises pKa of active site His" evidence="4">
    <location>
        <position position="127"/>
    </location>
</feature>
<keyword evidence="3 4" id="KW-0658">Purine biosynthesis</keyword>
<dbReference type="InterPro" id="IPR004607">
    <property type="entry name" value="GART"/>
</dbReference>
<evidence type="ECO:0000256" key="3">
    <source>
        <dbReference type="ARBA" id="ARBA00022755"/>
    </source>
</evidence>
<dbReference type="GO" id="GO:0004644">
    <property type="term" value="F:phosphoribosylglycinamide formyltransferase activity"/>
    <property type="evidence" value="ECO:0007669"/>
    <property type="project" value="UniProtKB-UniRule"/>
</dbReference>
<dbReference type="InterPro" id="IPR036477">
    <property type="entry name" value="Formyl_transf_N_sf"/>
</dbReference>
<dbReference type="CDD" id="cd08645">
    <property type="entry name" value="FMT_core_GART"/>
    <property type="match status" value="1"/>
</dbReference>
<dbReference type="Pfam" id="PF00551">
    <property type="entry name" value="Formyl_trans_N"/>
    <property type="match status" value="1"/>
</dbReference>
<feature type="binding site" evidence="4">
    <location>
        <position position="89"/>
    </location>
    <ligand>
        <name>(6R)-10-formyltetrahydrofolate</name>
        <dbReference type="ChEBI" id="CHEBI:195366"/>
    </ligand>
</feature>
<dbReference type="GO" id="GO:0005829">
    <property type="term" value="C:cytosol"/>
    <property type="evidence" value="ECO:0007669"/>
    <property type="project" value="TreeGrafter"/>
</dbReference>
<proteinExistence type="inferred from homology"/>
<dbReference type="GO" id="GO:0006189">
    <property type="term" value="P:'de novo' IMP biosynthetic process"/>
    <property type="evidence" value="ECO:0007669"/>
    <property type="project" value="UniProtKB-UniRule"/>
</dbReference>
<feature type="active site" description="Proton donor" evidence="4">
    <location>
        <position position="91"/>
    </location>
</feature>
<comment type="caution">
    <text evidence="4">Lacks conserved residue(s) required for the propagation of feature annotation.</text>
</comment>
<evidence type="ECO:0000259" key="5">
    <source>
        <dbReference type="Pfam" id="PF00551"/>
    </source>
</evidence>
<evidence type="ECO:0000256" key="2">
    <source>
        <dbReference type="ARBA" id="ARBA00022679"/>
    </source>
</evidence>
<sequence>MQAILEAKLPVEIAAVISNKADAKGLETAASHGVNTAVVYHKQYSSRADFDTALAAKIDEFSPDLVVLAGFMRILTPEFVTRYQGRLINIHPALLPAFPGLNTHEKALQEGVKIHGCTVHFVTPTVDHGPIIVQAAVPVLDDDTPDTLAARVLEQEHLVYPQTIRWFAEDRISLDQGKVTVRTSRANTAALRSPWDA</sequence>
<dbReference type="HAMAP" id="MF_01930">
    <property type="entry name" value="PurN"/>
    <property type="match status" value="1"/>
</dbReference>
<dbReference type="EC" id="2.1.2.2" evidence="4"/>
<dbReference type="PANTHER" id="PTHR43369">
    <property type="entry name" value="PHOSPHORIBOSYLGLYCINAMIDE FORMYLTRANSFERASE"/>
    <property type="match status" value="1"/>
</dbReference>
<organism evidence="6 7">
    <name type="scientific">Sulfurimicrobium lacus</name>
    <dbReference type="NCBI Taxonomy" id="2715678"/>
    <lineage>
        <taxon>Bacteria</taxon>
        <taxon>Pseudomonadati</taxon>
        <taxon>Pseudomonadota</taxon>
        <taxon>Betaproteobacteria</taxon>
        <taxon>Nitrosomonadales</taxon>
        <taxon>Sulfuricellaceae</taxon>
        <taxon>Sulfurimicrobium</taxon>
    </lineage>
</organism>
<dbReference type="InterPro" id="IPR002376">
    <property type="entry name" value="Formyl_transf_N"/>
</dbReference>
<comment type="pathway">
    <text evidence="1 4">Purine metabolism; IMP biosynthesis via de novo pathway; N(2)-formyl-N(1)-(5-phospho-D-ribosyl)glycinamide from N(1)-(5-phospho-D-ribosyl)glycinamide (10-formyl THF route): step 1/1.</text>
</comment>
<feature type="binding site" evidence="4">
    <location>
        <begin position="72"/>
        <end position="75"/>
    </location>
    <ligand>
        <name>(6R)-10-formyltetrahydrofolate</name>
        <dbReference type="ChEBI" id="CHEBI:195366"/>
    </ligand>
</feature>
<comment type="similarity">
    <text evidence="4">Belongs to the GART family.</text>
</comment>
<evidence type="ECO:0000313" key="7">
    <source>
        <dbReference type="Proteomes" id="UP000502260"/>
    </source>
</evidence>
<evidence type="ECO:0000256" key="1">
    <source>
        <dbReference type="ARBA" id="ARBA00005054"/>
    </source>
</evidence>
<dbReference type="AlphaFoldDB" id="A0A6F8V8S2"/>
<dbReference type="SUPFAM" id="SSF53328">
    <property type="entry name" value="Formyltransferase"/>
    <property type="match status" value="1"/>
</dbReference>
<accession>A0A6F8V8S2</accession>
<reference evidence="7" key="1">
    <citation type="submission" date="2020-03" db="EMBL/GenBank/DDBJ databases">
        <title>Complete genome sequence of sulfur-oxidizing bacterium skT11.</title>
        <authorList>
            <person name="Kanda M."/>
            <person name="Kojima H."/>
            <person name="Fukui M."/>
        </authorList>
    </citation>
    <scope>NUCLEOTIDE SEQUENCE [LARGE SCALE GENOMIC DNA]</scope>
    <source>
        <strain evidence="7">skT11</strain>
    </source>
</reference>
<dbReference type="EMBL" id="AP022853">
    <property type="protein sequence ID" value="BCB26233.1"/>
    <property type="molecule type" value="Genomic_DNA"/>
</dbReference>
<name>A0A6F8V8S2_9PROT</name>
<comment type="catalytic activity">
    <reaction evidence="4">
        <text>N(1)-(5-phospho-beta-D-ribosyl)glycinamide + (6R)-10-formyltetrahydrofolate = N(2)-formyl-N(1)-(5-phospho-beta-D-ribosyl)glycinamide + (6S)-5,6,7,8-tetrahydrofolate + H(+)</text>
        <dbReference type="Rhea" id="RHEA:15053"/>
        <dbReference type="ChEBI" id="CHEBI:15378"/>
        <dbReference type="ChEBI" id="CHEBI:57453"/>
        <dbReference type="ChEBI" id="CHEBI:143788"/>
        <dbReference type="ChEBI" id="CHEBI:147286"/>
        <dbReference type="ChEBI" id="CHEBI:195366"/>
        <dbReference type="EC" id="2.1.2.2"/>
    </reaction>
</comment>